<keyword evidence="1" id="KW-0479">Metal-binding</keyword>
<dbReference type="PROSITE" id="PS00518">
    <property type="entry name" value="ZF_RING_1"/>
    <property type="match status" value="1"/>
</dbReference>
<accession>A0AAP0JVG1</accession>
<dbReference type="InterPro" id="IPR049627">
    <property type="entry name" value="SLX8"/>
</dbReference>
<evidence type="ECO:0000313" key="8">
    <source>
        <dbReference type="Proteomes" id="UP001419268"/>
    </source>
</evidence>
<dbReference type="PANTHER" id="PTHR47094">
    <property type="entry name" value="ELFLESS, ISOFORM B"/>
    <property type="match status" value="1"/>
</dbReference>
<dbReference type="SUPFAM" id="SSF57850">
    <property type="entry name" value="RING/U-box"/>
    <property type="match status" value="1"/>
</dbReference>
<dbReference type="EMBL" id="JBBNAG010000004">
    <property type="protein sequence ID" value="KAK9140922.1"/>
    <property type="molecule type" value="Genomic_DNA"/>
</dbReference>
<protein>
    <recommendedName>
        <fullName evidence="6">RING-type domain-containing protein</fullName>
    </recommendedName>
</protein>
<dbReference type="GO" id="GO:0008270">
    <property type="term" value="F:zinc ion binding"/>
    <property type="evidence" value="ECO:0007669"/>
    <property type="project" value="UniProtKB-KW"/>
</dbReference>
<dbReference type="Pfam" id="PF13923">
    <property type="entry name" value="zf-C3HC4_2"/>
    <property type="match status" value="1"/>
</dbReference>
<evidence type="ECO:0000259" key="6">
    <source>
        <dbReference type="PROSITE" id="PS50089"/>
    </source>
</evidence>
<dbReference type="PANTHER" id="PTHR47094:SF1">
    <property type="entry name" value="RING-TYPE E3 UBIQUITIN TRANSFERASE"/>
    <property type="match status" value="1"/>
</dbReference>
<reference evidence="7 8" key="1">
    <citation type="submission" date="2024-01" db="EMBL/GenBank/DDBJ databases">
        <title>Genome assemblies of Stephania.</title>
        <authorList>
            <person name="Yang L."/>
        </authorList>
    </citation>
    <scope>NUCLEOTIDE SEQUENCE [LARGE SCALE GENOMIC DNA]</scope>
    <source>
        <strain evidence="7">JXDWG</strain>
        <tissue evidence="7">Leaf</tissue>
    </source>
</reference>
<proteinExistence type="predicted"/>
<organism evidence="7 8">
    <name type="scientific">Stephania cephalantha</name>
    <dbReference type="NCBI Taxonomy" id="152367"/>
    <lineage>
        <taxon>Eukaryota</taxon>
        <taxon>Viridiplantae</taxon>
        <taxon>Streptophyta</taxon>
        <taxon>Embryophyta</taxon>
        <taxon>Tracheophyta</taxon>
        <taxon>Spermatophyta</taxon>
        <taxon>Magnoliopsida</taxon>
        <taxon>Ranunculales</taxon>
        <taxon>Menispermaceae</taxon>
        <taxon>Menispermoideae</taxon>
        <taxon>Cissampelideae</taxon>
        <taxon>Stephania</taxon>
    </lineage>
</organism>
<evidence type="ECO:0000256" key="5">
    <source>
        <dbReference type="SAM" id="MobiDB-lite"/>
    </source>
</evidence>
<gene>
    <name evidence="7" type="ORF">Scep_010603</name>
</gene>
<evidence type="ECO:0000256" key="2">
    <source>
        <dbReference type="ARBA" id="ARBA00022771"/>
    </source>
</evidence>
<evidence type="ECO:0000256" key="4">
    <source>
        <dbReference type="PROSITE-ProRule" id="PRU00175"/>
    </source>
</evidence>
<dbReference type="InterPro" id="IPR013083">
    <property type="entry name" value="Znf_RING/FYVE/PHD"/>
</dbReference>
<dbReference type="GO" id="GO:0061630">
    <property type="term" value="F:ubiquitin protein ligase activity"/>
    <property type="evidence" value="ECO:0007669"/>
    <property type="project" value="InterPro"/>
</dbReference>
<dbReference type="GO" id="GO:0006511">
    <property type="term" value="P:ubiquitin-dependent protein catabolic process"/>
    <property type="evidence" value="ECO:0007669"/>
    <property type="project" value="TreeGrafter"/>
</dbReference>
<dbReference type="AlphaFoldDB" id="A0AAP0JVG1"/>
<evidence type="ECO:0000256" key="1">
    <source>
        <dbReference type="ARBA" id="ARBA00022723"/>
    </source>
</evidence>
<dbReference type="Gene3D" id="3.30.40.10">
    <property type="entry name" value="Zinc/RING finger domain, C3HC4 (zinc finger)"/>
    <property type="match status" value="1"/>
</dbReference>
<dbReference type="PROSITE" id="PS50089">
    <property type="entry name" value="ZF_RING_2"/>
    <property type="match status" value="1"/>
</dbReference>
<keyword evidence="2 4" id="KW-0863">Zinc-finger</keyword>
<dbReference type="SMART" id="SM00184">
    <property type="entry name" value="RING"/>
    <property type="match status" value="1"/>
</dbReference>
<dbReference type="GO" id="GO:0033768">
    <property type="term" value="C:SUMO-targeted ubiquitin ligase complex"/>
    <property type="evidence" value="ECO:0007669"/>
    <property type="project" value="TreeGrafter"/>
</dbReference>
<evidence type="ECO:0000256" key="3">
    <source>
        <dbReference type="ARBA" id="ARBA00022833"/>
    </source>
</evidence>
<comment type="caution">
    <text evidence="7">The sequence shown here is derived from an EMBL/GenBank/DDBJ whole genome shotgun (WGS) entry which is preliminary data.</text>
</comment>
<name>A0AAP0JVG1_9MAGN</name>
<dbReference type="Proteomes" id="UP001419268">
    <property type="component" value="Unassembled WGS sequence"/>
</dbReference>
<feature type="domain" description="RING-type" evidence="6">
    <location>
        <begin position="189"/>
        <end position="227"/>
    </location>
</feature>
<dbReference type="GO" id="GO:0140082">
    <property type="term" value="F:SUMO-ubiquitin ligase activity"/>
    <property type="evidence" value="ECO:0007669"/>
    <property type="project" value="TreeGrafter"/>
</dbReference>
<keyword evidence="8" id="KW-1185">Reference proteome</keyword>
<dbReference type="InterPro" id="IPR001841">
    <property type="entry name" value="Znf_RING"/>
</dbReference>
<sequence>MVDRFVEFWLNQFFSESTRMSSRASSRRSTRRRRTALEVDLNDAPEEGSDAPAMAEVIGEPPEDNSLAAVAAAAVAATLGAIDVEEIDDDVVISSPRSFAEARNKARRNNGVTVIEDDLQIRSGDSEEVVTRLSLSSNNARRRRTSNQAIIDSDSYINLEGSNSSKRRKVTKSVEPSPPPPPKEPVFTCPVCIGPLTEETSTKCGHIFCKKCIKTAIAAQSKCPTCRRKLTAKDTFRVYLPSTN</sequence>
<keyword evidence="3" id="KW-0862">Zinc</keyword>
<evidence type="ECO:0000313" key="7">
    <source>
        <dbReference type="EMBL" id="KAK9140922.1"/>
    </source>
</evidence>
<feature type="region of interest" description="Disordered" evidence="5">
    <location>
        <begin position="161"/>
        <end position="184"/>
    </location>
</feature>
<dbReference type="InterPro" id="IPR017907">
    <property type="entry name" value="Znf_RING_CS"/>
</dbReference>
<dbReference type="GO" id="GO:0032183">
    <property type="term" value="F:SUMO binding"/>
    <property type="evidence" value="ECO:0007669"/>
    <property type="project" value="TreeGrafter"/>
</dbReference>